<accession>A0A392Q4N0</accession>
<protein>
    <submittedName>
        <fullName evidence="2">BAG family molecular chaperone regulator 6-like</fullName>
    </submittedName>
</protein>
<dbReference type="Proteomes" id="UP000265520">
    <property type="component" value="Unassembled WGS sequence"/>
</dbReference>
<evidence type="ECO:0000313" key="2">
    <source>
        <dbReference type="EMBL" id="MCI18857.1"/>
    </source>
</evidence>
<feature type="region of interest" description="Disordered" evidence="1">
    <location>
        <begin position="1"/>
        <end position="109"/>
    </location>
</feature>
<comment type="caution">
    <text evidence="2">The sequence shown here is derived from an EMBL/GenBank/DDBJ whole genome shotgun (WGS) entry which is preliminary data.</text>
</comment>
<feature type="compositionally biased region" description="Basic and acidic residues" evidence="1">
    <location>
        <begin position="1"/>
        <end position="11"/>
    </location>
</feature>
<sequence length="135" mass="15414">STPERVEEVPHTFKSFPVKSPDVATKSIDVVSKDRNASDVTEKVSNQRNIPVKQIEPSYVKNDSKSKVSEKREVNVSAENMTKKDSHSIYKRRSASQPKQSKLPPVCLRSTATEEKRQWEFKIFKSLLLKNTPKL</sequence>
<organism evidence="2 3">
    <name type="scientific">Trifolium medium</name>
    <dbReference type="NCBI Taxonomy" id="97028"/>
    <lineage>
        <taxon>Eukaryota</taxon>
        <taxon>Viridiplantae</taxon>
        <taxon>Streptophyta</taxon>
        <taxon>Embryophyta</taxon>
        <taxon>Tracheophyta</taxon>
        <taxon>Spermatophyta</taxon>
        <taxon>Magnoliopsida</taxon>
        <taxon>eudicotyledons</taxon>
        <taxon>Gunneridae</taxon>
        <taxon>Pentapetalae</taxon>
        <taxon>rosids</taxon>
        <taxon>fabids</taxon>
        <taxon>Fabales</taxon>
        <taxon>Fabaceae</taxon>
        <taxon>Papilionoideae</taxon>
        <taxon>50 kb inversion clade</taxon>
        <taxon>NPAAA clade</taxon>
        <taxon>Hologalegina</taxon>
        <taxon>IRL clade</taxon>
        <taxon>Trifolieae</taxon>
        <taxon>Trifolium</taxon>
    </lineage>
</organism>
<dbReference type="EMBL" id="LXQA010112111">
    <property type="protein sequence ID" value="MCI18857.1"/>
    <property type="molecule type" value="Genomic_DNA"/>
</dbReference>
<name>A0A392Q4N0_9FABA</name>
<feature type="compositionally biased region" description="Basic and acidic residues" evidence="1">
    <location>
        <begin position="62"/>
        <end position="74"/>
    </location>
</feature>
<reference evidence="2 3" key="1">
    <citation type="journal article" date="2018" name="Front. Plant Sci.">
        <title>Red Clover (Trifolium pratense) and Zigzag Clover (T. medium) - A Picture of Genomic Similarities and Differences.</title>
        <authorList>
            <person name="Dluhosova J."/>
            <person name="Istvanek J."/>
            <person name="Nedelnik J."/>
            <person name="Repkova J."/>
        </authorList>
    </citation>
    <scope>NUCLEOTIDE SEQUENCE [LARGE SCALE GENOMIC DNA]</scope>
    <source>
        <strain evidence="3">cv. 10/8</strain>
        <tissue evidence="2">Leaf</tissue>
    </source>
</reference>
<keyword evidence="3" id="KW-1185">Reference proteome</keyword>
<evidence type="ECO:0000313" key="3">
    <source>
        <dbReference type="Proteomes" id="UP000265520"/>
    </source>
</evidence>
<proteinExistence type="predicted"/>
<evidence type="ECO:0000256" key="1">
    <source>
        <dbReference type="SAM" id="MobiDB-lite"/>
    </source>
</evidence>
<feature type="compositionally biased region" description="Basic and acidic residues" evidence="1">
    <location>
        <begin position="31"/>
        <end position="42"/>
    </location>
</feature>
<feature type="non-terminal residue" evidence="2">
    <location>
        <position position="1"/>
    </location>
</feature>
<dbReference type="AlphaFoldDB" id="A0A392Q4N0"/>